<dbReference type="STRING" id="701091.M2UTP3"/>
<organism evidence="2 3">
    <name type="scientific">Cochliobolus heterostrophus (strain C5 / ATCC 48332 / race O)</name>
    <name type="common">Southern corn leaf blight fungus</name>
    <name type="synonym">Bipolaris maydis</name>
    <dbReference type="NCBI Taxonomy" id="701091"/>
    <lineage>
        <taxon>Eukaryota</taxon>
        <taxon>Fungi</taxon>
        <taxon>Dikarya</taxon>
        <taxon>Ascomycota</taxon>
        <taxon>Pezizomycotina</taxon>
        <taxon>Dothideomycetes</taxon>
        <taxon>Pleosporomycetidae</taxon>
        <taxon>Pleosporales</taxon>
        <taxon>Pleosporineae</taxon>
        <taxon>Pleosporaceae</taxon>
        <taxon>Bipolaris</taxon>
    </lineage>
</organism>
<feature type="region of interest" description="Disordered" evidence="1">
    <location>
        <begin position="16"/>
        <end position="36"/>
    </location>
</feature>
<reference evidence="3" key="2">
    <citation type="journal article" date="2013" name="PLoS Genet.">
        <title>Comparative genome structure, secondary metabolite, and effector coding capacity across Cochliobolus pathogens.</title>
        <authorList>
            <person name="Condon B.J."/>
            <person name="Leng Y."/>
            <person name="Wu D."/>
            <person name="Bushley K.E."/>
            <person name="Ohm R.A."/>
            <person name="Otillar R."/>
            <person name="Martin J."/>
            <person name="Schackwitz W."/>
            <person name="Grimwood J."/>
            <person name="MohdZainudin N."/>
            <person name="Xue C."/>
            <person name="Wang R."/>
            <person name="Manning V.A."/>
            <person name="Dhillon B."/>
            <person name="Tu Z.J."/>
            <person name="Steffenson B.J."/>
            <person name="Salamov A."/>
            <person name="Sun H."/>
            <person name="Lowry S."/>
            <person name="LaButti K."/>
            <person name="Han J."/>
            <person name="Copeland A."/>
            <person name="Lindquist E."/>
            <person name="Barry K."/>
            <person name="Schmutz J."/>
            <person name="Baker S.E."/>
            <person name="Ciuffetti L.M."/>
            <person name="Grigoriev I.V."/>
            <person name="Zhong S."/>
            <person name="Turgeon B.G."/>
        </authorList>
    </citation>
    <scope>NUCLEOTIDE SEQUENCE [LARGE SCALE GENOMIC DNA]</scope>
    <source>
        <strain evidence="3">C5 / ATCC 48332 / race O</strain>
    </source>
</reference>
<proteinExistence type="predicted"/>
<dbReference type="Gene3D" id="3.40.30.120">
    <property type="match status" value="1"/>
</dbReference>
<evidence type="ECO:0000313" key="3">
    <source>
        <dbReference type="Proteomes" id="UP000016936"/>
    </source>
</evidence>
<keyword evidence="3" id="KW-1185">Reference proteome</keyword>
<dbReference type="AlphaFoldDB" id="M2UTP3"/>
<protein>
    <submittedName>
        <fullName evidence="2">Uncharacterized protein</fullName>
    </submittedName>
</protein>
<accession>M2UTP3</accession>
<dbReference type="Proteomes" id="UP000016936">
    <property type="component" value="Unassembled WGS sequence"/>
</dbReference>
<reference evidence="2 3" key="1">
    <citation type="journal article" date="2012" name="PLoS Pathog.">
        <title>Diverse lifestyles and strategies of plant pathogenesis encoded in the genomes of eighteen Dothideomycetes fungi.</title>
        <authorList>
            <person name="Ohm R.A."/>
            <person name="Feau N."/>
            <person name="Henrissat B."/>
            <person name="Schoch C.L."/>
            <person name="Horwitz B.A."/>
            <person name="Barry K.W."/>
            <person name="Condon B.J."/>
            <person name="Copeland A.C."/>
            <person name="Dhillon B."/>
            <person name="Glaser F."/>
            <person name="Hesse C.N."/>
            <person name="Kosti I."/>
            <person name="LaButti K."/>
            <person name="Lindquist E.A."/>
            <person name="Lucas S."/>
            <person name="Salamov A.A."/>
            <person name="Bradshaw R.E."/>
            <person name="Ciuffetti L."/>
            <person name="Hamelin R.C."/>
            <person name="Kema G.H.J."/>
            <person name="Lawrence C."/>
            <person name="Scott J.A."/>
            <person name="Spatafora J.W."/>
            <person name="Turgeon B.G."/>
            <person name="de Wit P.J.G.M."/>
            <person name="Zhong S."/>
            <person name="Goodwin S.B."/>
            <person name="Grigoriev I.V."/>
        </authorList>
    </citation>
    <scope>NUCLEOTIDE SEQUENCE [LARGE SCALE GENOMIC DNA]</scope>
    <source>
        <strain evidence="3">C5 / ATCC 48332 / race O</strain>
    </source>
</reference>
<dbReference type="HOGENOM" id="CLU_1864932_0_0_1"/>
<name>M2UTP3_COCH5</name>
<sequence>MASSWVTATTARPSLSAPAAMMTTTTRSPCGSPRDTCRRRGLARALPHSIFDLFGTGPEYTLVDMSAAGGYAQAFAAAASRAKVPLQTLHLPDEPHLRRVWERDAVLPPAGKLLLLLRLPPSPSNQVSAPTATSPVP</sequence>
<evidence type="ECO:0000313" key="2">
    <source>
        <dbReference type="EMBL" id="EMD91233.1"/>
    </source>
</evidence>
<gene>
    <name evidence="2" type="ORF">COCHEDRAFT_1030950</name>
</gene>
<evidence type="ECO:0000256" key="1">
    <source>
        <dbReference type="SAM" id="MobiDB-lite"/>
    </source>
</evidence>
<dbReference type="EMBL" id="KB445577">
    <property type="protein sequence ID" value="EMD91233.1"/>
    <property type="molecule type" value="Genomic_DNA"/>
</dbReference>